<sequence>MQAPRIESATSHNPRARHATRLQALLTSSRTKFIIRILKRTATVLAETELGWTTKFDQFRQHHSQQQQALKEKNTKSKRRKSEIIRIFDFTVTVRFKSEFGSVNSRFFHIPRNFSMSIRLGSHYGAFLSIDYRL</sequence>
<dbReference type="Proteomes" id="UP001153555">
    <property type="component" value="Unassembled WGS sequence"/>
</dbReference>
<name>A0A9N7MPL6_STRHE</name>
<gene>
    <name evidence="1" type="ORF">SHERM_12727</name>
</gene>
<evidence type="ECO:0000313" key="1">
    <source>
        <dbReference type="EMBL" id="CAA0811907.1"/>
    </source>
</evidence>
<comment type="caution">
    <text evidence="1">The sequence shown here is derived from an EMBL/GenBank/DDBJ whole genome shotgun (WGS) entry which is preliminary data.</text>
</comment>
<proteinExistence type="predicted"/>
<feature type="non-terminal residue" evidence="1">
    <location>
        <position position="1"/>
    </location>
</feature>
<dbReference type="AlphaFoldDB" id="A0A9N7MPL6"/>
<organism evidence="1 2">
    <name type="scientific">Striga hermonthica</name>
    <name type="common">Purple witchweed</name>
    <name type="synonym">Buchnera hermonthica</name>
    <dbReference type="NCBI Taxonomy" id="68872"/>
    <lineage>
        <taxon>Eukaryota</taxon>
        <taxon>Viridiplantae</taxon>
        <taxon>Streptophyta</taxon>
        <taxon>Embryophyta</taxon>
        <taxon>Tracheophyta</taxon>
        <taxon>Spermatophyta</taxon>
        <taxon>Magnoliopsida</taxon>
        <taxon>eudicotyledons</taxon>
        <taxon>Gunneridae</taxon>
        <taxon>Pentapetalae</taxon>
        <taxon>asterids</taxon>
        <taxon>lamiids</taxon>
        <taxon>Lamiales</taxon>
        <taxon>Orobanchaceae</taxon>
        <taxon>Buchnereae</taxon>
        <taxon>Striga</taxon>
    </lineage>
</organism>
<dbReference type="EMBL" id="CACSLK010009714">
    <property type="protein sequence ID" value="CAA0811907.1"/>
    <property type="molecule type" value="Genomic_DNA"/>
</dbReference>
<feature type="non-terminal residue" evidence="1">
    <location>
        <position position="134"/>
    </location>
</feature>
<reference evidence="1" key="1">
    <citation type="submission" date="2019-12" db="EMBL/GenBank/DDBJ databases">
        <authorList>
            <person name="Scholes J."/>
        </authorList>
    </citation>
    <scope>NUCLEOTIDE SEQUENCE</scope>
</reference>
<evidence type="ECO:0000313" key="2">
    <source>
        <dbReference type="Proteomes" id="UP001153555"/>
    </source>
</evidence>
<keyword evidence="2" id="KW-1185">Reference proteome</keyword>
<protein>
    <submittedName>
        <fullName evidence="1">Uncharacterized protein</fullName>
    </submittedName>
</protein>
<accession>A0A9N7MPL6</accession>